<keyword evidence="6" id="KW-0902">Two-component regulatory system</keyword>
<dbReference type="InterPro" id="IPR005467">
    <property type="entry name" value="His_kinase_dom"/>
</dbReference>
<keyword evidence="5" id="KW-0418">Kinase</keyword>
<dbReference type="Gene3D" id="3.30.565.10">
    <property type="entry name" value="Histidine kinase-like ATPase, C-terminal domain"/>
    <property type="match status" value="1"/>
</dbReference>
<keyword evidence="3" id="KW-0597">Phosphoprotein</keyword>
<name>A0A6J6X2W7_9ZZZZ</name>
<comment type="catalytic activity">
    <reaction evidence="1">
        <text>ATP + protein L-histidine = ADP + protein N-phospho-L-histidine.</text>
        <dbReference type="EC" id="2.7.13.3"/>
    </reaction>
</comment>
<feature type="domain" description="Histidine kinase" evidence="7">
    <location>
        <begin position="162"/>
        <end position="376"/>
    </location>
</feature>
<dbReference type="CDD" id="cd00082">
    <property type="entry name" value="HisKA"/>
    <property type="match status" value="1"/>
</dbReference>
<dbReference type="GO" id="GO:0005886">
    <property type="term" value="C:plasma membrane"/>
    <property type="evidence" value="ECO:0007669"/>
    <property type="project" value="TreeGrafter"/>
</dbReference>
<dbReference type="Pfam" id="PF00512">
    <property type="entry name" value="HisKA"/>
    <property type="match status" value="1"/>
</dbReference>
<evidence type="ECO:0000256" key="4">
    <source>
        <dbReference type="ARBA" id="ARBA00022679"/>
    </source>
</evidence>
<evidence type="ECO:0000256" key="3">
    <source>
        <dbReference type="ARBA" id="ARBA00022553"/>
    </source>
</evidence>
<evidence type="ECO:0000256" key="1">
    <source>
        <dbReference type="ARBA" id="ARBA00000085"/>
    </source>
</evidence>
<protein>
    <recommendedName>
        <fullName evidence="2">histidine kinase</fullName>
        <ecNumber evidence="2">2.7.13.3</ecNumber>
    </recommendedName>
</protein>
<dbReference type="FunFam" id="3.30.565.10:FF:000006">
    <property type="entry name" value="Sensor histidine kinase WalK"/>
    <property type="match status" value="1"/>
</dbReference>
<dbReference type="SMART" id="SM00387">
    <property type="entry name" value="HATPase_c"/>
    <property type="match status" value="1"/>
</dbReference>
<dbReference type="Pfam" id="PF02518">
    <property type="entry name" value="HATPase_c"/>
    <property type="match status" value="1"/>
</dbReference>
<dbReference type="GO" id="GO:0016036">
    <property type="term" value="P:cellular response to phosphate starvation"/>
    <property type="evidence" value="ECO:0007669"/>
    <property type="project" value="TreeGrafter"/>
</dbReference>
<dbReference type="CDD" id="cd00075">
    <property type="entry name" value="HATPase"/>
    <property type="match status" value="1"/>
</dbReference>
<dbReference type="InterPro" id="IPR050351">
    <property type="entry name" value="BphY/WalK/GraS-like"/>
</dbReference>
<evidence type="ECO:0000259" key="7">
    <source>
        <dbReference type="PROSITE" id="PS50109"/>
    </source>
</evidence>
<evidence type="ECO:0000256" key="6">
    <source>
        <dbReference type="ARBA" id="ARBA00023012"/>
    </source>
</evidence>
<dbReference type="PROSITE" id="PS50109">
    <property type="entry name" value="HIS_KIN"/>
    <property type="match status" value="1"/>
</dbReference>
<dbReference type="SUPFAM" id="SSF47384">
    <property type="entry name" value="Homodimeric domain of signal transducing histidine kinase"/>
    <property type="match status" value="1"/>
</dbReference>
<dbReference type="InterPro" id="IPR036097">
    <property type="entry name" value="HisK_dim/P_sf"/>
</dbReference>
<dbReference type="InterPro" id="IPR003661">
    <property type="entry name" value="HisK_dim/P_dom"/>
</dbReference>
<dbReference type="GO" id="GO:0000155">
    <property type="term" value="F:phosphorelay sensor kinase activity"/>
    <property type="evidence" value="ECO:0007669"/>
    <property type="project" value="InterPro"/>
</dbReference>
<dbReference type="SUPFAM" id="SSF55874">
    <property type="entry name" value="ATPase domain of HSP90 chaperone/DNA topoisomerase II/histidine kinase"/>
    <property type="match status" value="1"/>
</dbReference>
<dbReference type="AlphaFoldDB" id="A0A6J6X2W7"/>
<dbReference type="Gene3D" id="1.10.287.130">
    <property type="match status" value="1"/>
</dbReference>
<evidence type="ECO:0000313" key="8">
    <source>
        <dbReference type="EMBL" id="CAB4789576.1"/>
    </source>
</evidence>
<accession>A0A6J6X2W7</accession>
<reference evidence="8" key="1">
    <citation type="submission" date="2020-05" db="EMBL/GenBank/DDBJ databases">
        <authorList>
            <person name="Chiriac C."/>
            <person name="Salcher M."/>
            <person name="Ghai R."/>
            <person name="Kavagutti S V."/>
        </authorList>
    </citation>
    <scope>NUCLEOTIDE SEQUENCE</scope>
</reference>
<proteinExistence type="predicted"/>
<dbReference type="InterPro" id="IPR036890">
    <property type="entry name" value="HATPase_C_sf"/>
</dbReference>
<dbReference type="EC" id="2.7.13.3" evidence="2"/>
<sequence length="378" mass="41589">MTTIWFVACVVVALVAGILYGKKSERTGRTDRSESTESNKVAPRVDLVANVIDEQLLGAFDLLPIGVVISRNANGDLLRNRIATEMTGVRHVDILVDEAVVALVKETIELGGQNKSMQVAGPPDRFFQLNSQRLNNDGVVVTIEDTTDRVRIDTVRTDFVANLSHELKTPIGGIAALGDTMVDETDPVVMKQLAERIVRESFRMAGIVNDLLDLSRIEFGRSTEWERIEMNGVIKEVIALSQDNARRHKVELVTSGDFVAEVFGDRSQLISAFSNLVENAVKYSEEDRLVKIIGGVRADDLTVAIVDQGLGIAPKDHERIFERFYRVDRARSRSTGGTGLGLSIVRHVVDNHGGKIELKSNEGEGATFTVVLPRSKEN</sequence>
<dbReference type="PRINTS" id="PR00344">
    <property type="entry name" value="BCTRLSENSOR"/>
</dbReference>
<gene>
    <name evidence="8" type="ORF">UFOPK2975_00475</name>
</gene>
<dbReference type="SMART" id="SM00388">
    <property type="entry name" value="HisKA"/>
    <property type="match status" value="1"/>
</dbReference>
<dbReference type="EMBL" id="CAFAAG010000023">
    <property type="protein sequence ID" value="CAB4789576.1"/>
    <property type="molecule type" value="Genomic_DNA"/>
</dbReference>
<dbReference type="GO" id="GO:0004721">
    <property type="term" value="F:phosphoprotein phosphatase activity"/>
    <property type="evidence" value="ECO:0007669"/>
    <property type="project" value="TreeGrafter"/>
</dbReference>
<keyword evidence="4" id="KW-0808">Transferase</keyword>
<dbReference type="InterPro" id="IPR003594">
    <property type="entry name" value="HATPase_dom"/>
</dbReference>
<evidence type="ECO:0000256" key="2">
    <source>
        <dbReference type="ARBA" id="ARBA00012438"/>
    </source>
</evidence>
<dbReference type="InterPro" id="IPR004358">
    <property type="entry name" value="Sig_transdc_His_kin-like_C"/>
</dbReference>
<organism evidence="8">
    <name type="scientific">freshwater metagenome</name>
    <dbReference type="NCBI Taxonomy" id="449393"/>
    <lineage>
        <taxon>unclassified sequences</taxon>
        <taxon>metagenomes</taxon>
        <taxon>ecological metagenomes</taxon>
    </lineage>
</organism>
<dbReference type="PANTHER" id="PTHR45453">
    <property type="entry name" value="PHOSPHATE REGULON SENSOR PROTEIN PHOR"/>
    <property type="match status" value="1"/>
</dbReference>
<dbReference type="PANTHER" id="PTHR45453:SF1">
    <property type="entry name" value="PHOSPHATE REGULON SENSOR PROTEIN PHOR"/>
    <property type="match status" value="1"/>
</dbReference>
<evidence type="ECO:0000256" key="5">
    <source>
        <dbReference type="ARBA" id="ARBA00022777"/>
    </source>
</evidence>